<feature type="domain" description="SnoaL-like" evidence="1">
    <location>
        <begin position="12"/>
        <end position="112"/>
    </location>
</feature>
<dbReference type="Pfam" id="PF12680">
    <property type="entry name" value="SnoaL_2"/>
    <property type="match status" value="1"/>
</dbReference>
<dbReference type="Gene3D" id="3.10.450.50">
    <property type="match status" value="1"/>
</dbReference>
<sequence>MPTKDQVENAINEHFDAWNAMDQERWSANFSDDIVFEDPYGGPLKTGRDAVKHSWENSFKDGAVWKLEPLLTQICLDQAALVVRSTGSVKGKPVTLEGIEIYTVNDQGKVCHIRTYFNPPEGFELDPYFSQVSKD</sequence>
<keyword evidence="3" id="KW-1185">Reference proteome</keyword>
<dbReference type="AlphaFoldDB" id="A0A7W2YKK2"/>
<dbReference type="EMBL" id="JACFXU010000018">
    <property type="protein sequence ID" value="MBA6414187.1"/>
    <property type="molecule type" value="Genomic_DNA"/>
</dbReference>
<dbReference type="RefSeq" id="WP_182174997.1">
    <property type="nucleotide sequence ID" value="NZ_JACFXU010000018.1"/>
</dbReference>
<accession>A0A7W2YKK2</accession>
<name>A0A7W2YKK2_9GAMM</name>
<dbReference type="InterPro" id="IPR032710">
    <property type="entry name" value="NTF2-like_dom_sf"/>
</dbReference>
<organism evidence="2 3">
    <name type="scientific">Sediminihaliea albiluteola</name>
    <dbReference type="NCBI Taxonomy" id="2758564"/>
    <lineage>
        <taxon>Bacteria</taxon>
        <taxon>Pseudomonadati</taxon>
        <taxon>Pseudomonadota</taxon>
        <taxon>Gammaproteobacteria</taxon>
        <taxon>Cellvibrionales</taxon>
        <taxon>Halieaceae</taxon>
        <taxon>Sediminihaliea</taxon>
    </lineage>
</organism>
<evidence type="ECO:0000259" key="1">
    <source>
        <dbReference type="Pfam" id="PF12680"/>
    </source>
</evidence>
<gene>
    <name evidence="2" type="ORF">H2508_13815</name>
</gene>
<dbReference type="Proteomes" id="UP000539350">
    <property type="component" value="Unassembled WGS sequence"/>
</dbReference>
<dbReference type="SUPFAM" id="SSF54427">
    <property type="entry name" value="NTF2-like"/>
    <property type="match status" value="1"/>
</dbReference>
<comment type="caution">
    <text evidence="2">The sequence shown here is derived from an EMBL/GenBank/DDBJ whole genome shotgun (WGS) entry which is preliminary data.</text>
</comment>
<proteinExistence type="predicted"/>
<protein>
    <submittedName>
        <fullName evidence="2">Nuclear transport factor 2 family protein</fullName>
    </submittedName>
</protein>
<reference evidence="2 3" key="1">
    <citation type="submission" date="2020-07" db="EMBL/GenBank/DDBJ databases">
        <title>Halieaceae bacterium, F7430, whole genome shotgun sequencing project.</title>
        <authorList>
            <person name="Jiang S."/>
            <person name="Liu Z.W."/>
            <person name="Du Z.J."/>
        </authorList>
    </citation>
    <scope>NUCLEOTIDE SEQUENCE [LARGE SCALE GENOMIC DNA]</scope>
    <source>
        <strain evidence="2 3">F7430</strain>
    </source>
</reference>
<dbReference type="InterPro" id="IPR037401">
    <property type="entry name" value="SnoaL-like"/>
</dbReference>
<evidence type="ECO:0000313" key="2">
    <source>
        <dbReference type="EMBL" id="MBA6414187.1"/>
    </source>
</evidence>
<evidence type="ECO:0000313" key="3">
    <source>
        <dbReference type="Proteomes" id="UP000539350"/>
    </source>
</evidence>